<keyword evidence="10" id="KW-1185">Reference proteome</keyword>
<evidence type="ECO:0000256" key="8">
    <source>
        <dbReference type="SAM" id="Phobius"/>
    </source>
</evidence>
<feature type="transmembrane region" description="Helical" evidence="8">
    <location>
        <begin position="21"/>
        <end position="48"/>
    </location>
</feature>
<evidence type="ECO:0000256" key="2">
    <source>
        <dbReference type="ARBA" id="ARBA00007935"/>
    </source>
</evidence>
<feature type="transmembrane region" description="Helical" evidence="8">
    <location>
        <begin position="265"/>
        <end position="293"/>
    </location>
</feature>
<dbReference type="RefSeq" id="WP_016921216.1">
    <property type="nucleotide sequence ID" value="NZ_CP044331.1"/>
</dbReference>
<dbReference type="KEGG" id="mpar:F7D14_03935"/>
<dbReference type="Pfam" id="PF01032">
    <property type="entry name" value="FecCD"/>
    <property type="match status" value="1"/>
</dbReference>
<keyword evidence="7 8" id="KW-0472">Membrane</keyword>
<evidence type="ECO:0000313" key="10">
    <source>
        <dbReference type="Proteomes" id="UP000422569"/>
    </source>
</evidence>
<accession>A0A6B8M2Z9</accession>
<dbReference type="PANTHER" id="PTHR30472">
    <property type="entry name" value="FERRIC ENTEROBACTIN TRANSPORT SYSTEM PERMEASE PROTEIN"/>
    <property type="match status" value="1"/>
</dbReference>
<keyword evidence="3" id="KW-0813">Transport</keyword>
<dbReference type="GO" id="GO:0022857">
    <property type="term" value="F:transmembrane transporter activity"/>
    <property type="evidence" value="ECO:0007669"/>
    <property type="project" value="InterPro"/>
</dbReference>
<evidence type="ECO:0000256" key="7">
    <source>
        <dbReference type="ARBA" id="ARBA00023136"/>
    </source>
</evidence>
<evidence type="ECO:0000256" key="3">
    <source>
        <dbReference type="ARBA" id="ARBA00022448"/>
    </source>
</evidence>
<evidence type="ECO:0000256" key="1">
    <source>
        <dbReference type="ARBA" id="ARBA00004651"/>
    </source>
</evidence>
<evidence type="ECO:0000256" key="4">
    <source>
        <dbReference type="ARBA" id="ARBA00022475"/>
    </source>
</evidence>
<dbReference type="SUPFAM" id="SSF81345">
    <property type="entry name" value="ABC transporter involved in vitamin B12 uptake, BtuC"/>
    <property type="match status" value="1"/>
</dbReference>
<evidence type="ECO:0000256" key="5">
    <source>
        <dbReference type="ARBA" id="ARBA00022692"/>
    </source>
</evidence>
<sequence length="360" mass="36602">MSLTTGVRAGAPQLSASRRHASLALLLLVGLSVVSLFVGVATGAAPIAPARVLEILLDGGAPEEMGRPAYDANLILNIRLPRVVLGFEVGAALAVSGALMQGLFRNPLADPALIGVSSGAGLAAAASIVLGGKWMSNLFWNSAALPVSAFLGGLASTSFIYAVSTREGRTSVATMLLAGVGFGAFCGALTGLLAYWSNDQQLRDLTFWSLGSLNGATWSKATTITPGILPLAVLTPLLGKSLNALALGESEAFHLGVRVQLVKTLVIALVALAVGLSVATAGVIGFVGIVAPHTIRLLFGPDNRLLLPAAALLGGAALVGADSLARTLVAPAELPIGVITSAIGAPFFLWLLLSRSRGMF</sequence>
<feature type="transmembrane region" description="Helical" evidence="8">
    <location>
        <begin position="112"/>
        <end position="131"/>
    </location>
</feature>
<proteinExistence type="inferred from homology"/>
<feature type="transmembrane region" description="Helical" evidence="8">
    <location>
        <begin position="175"/>
        <end position="196"/>
    </location>
</feature>
<evidence type="ECO:0000256" key="6">
    <source>
        <dbReference type="ARBA" id="ARBA00022989"/>
    </source>
</evidence>
<dbReference type="InterPro" id="IPR037294">
    <property type="entry name" value="ABC_BtuC-like"/>
</dbReference>
<dbReference type="AlphaFoldDB" id="A0A6B8M2Z9"/>
<dbReference type="GO" id="GO:0005886">
    <property type="term" value="C:plasma membrane"/>
    <property type="evidence" value="ECO:0007669"/>
    <property type="project" value="UniProtKB-SubCell"/>
</dbReference>
<keyword evidence="4" id="KW-1003">Cell membrane</keyword>
<organism evidence="9 10">
    <name type="scientific">Methylocystis parvus</name>
    <dbReference type="NCBI Taxonomy" id="134"/>
    <lineage>
        <taxon>Bacteria</taxon>
        <taxon>Pseudomonadati</taxon>
        <taxon>Pseudomonadota</taxon>
        <taxon>Alphaproteobacteria</taxon>
        <taxon>Hyphomicrobiales</taxon>
        <taxon>Methylocystaceae</taxon>
        <taxon>Methylocystis</taxon>
    </lineage>
</organism>
<dbReference type="Proteomes" id="UP000422569">
    <property type="component" value="Chromosome"/>
</dbReference>
<dbReference type="GO" id="GO:0033214">
    <property type="term" value="P:siderophore-iron import into cell"/>
    <property type="evidence" value="ECO:0007669"/>
    <property type="project" value="TreeGrafter"/>
</dbReference>
<dbReference type="EMBL" id="CP044331">
    <property type="protein sequence ID" value="QGM96715.1"/>
    <property type="molecule type" value="Genomic_DNA"/>
</dbReference>
<dbReference type="Gene3D" id="1.10.3470.10">
    <property type="entry name" value="ABC transporter involved in vitamin B12 uptake, BtuC"/>
    <property type="match status" value="1"/>
</dbReference>
<feature type="transmembrane region" description="Helical" evidence="8">
    <location>
        <begin position="334"/>
        <end position="353"/>
    </location>
</feature>
<comment type="subcellular location">
    <subcellularLocation>
        <location evidence="1">Cell membrane</location>
        <topology evidence="1">Multi-pass membrane protein</topology>
    </subcellularLocation>
</comment>
<gene>
    <name evidence="9" type="ORF">F7D14_03935</name>
</gene>
<reference evidence="9 10" key="1">
    <citation type="submission" date="2019-09" db="EMBL/GenBank/DDBJ databases">
        <title>Isolation and complete genome sequencing of Methylocystis species.</title>
        <authorList>
            <person name="Rumah B.L."/>
            <person name="Stead C.E."/>
            <person name="Stevens B.C."/>
            <person name="Minton N.P."/>
            <person name="Grosse-Honebrink A."/>
            <person name="Zhang Y."/>
        </authorList>
    </citation>
    <scope>NUCLEOTIDE SEQUENCE [LARGE SCALE GENOMIC DNA]</scope>
    <source>
        <strain evidence="9 10">BRCS2</strain>
    </source>
</reference>
<feature type="transmembrane region" description="Helical" evidence="8">
    <location>
        <begin position="305"/>
        <end position="328"/>
    </location>
</feature>
<name>A0A6B8M2Z9_9HYPH</name>
<feature type="transmembrane region" description="Helical" evidence="8">
    <location>
        <begin position="143"/>
        <end position="163"/>
    </location>
</feature>
<dbReference type="CDD" id="cd06550">
    <property type="entry name" value="TM_ABC_iron-siderophores_like"/>
    <property type="match status" value="1"/>
</dbReference>
<comment type="similarity">
    <text evidence="2">Belongs to the binding-protein-dependent transport system permease family. FecCD subfamily.</text>
</comment>
<dbReference type="FunFam" id="1.10.3470.10:FF:000001">
    <property type="entry name" value="Vitamin B12 ABC transporter permease BtuC"/>
    <property type="match status" value="1"/>
</dbReference>
<dbReference type="InterPro" id="IPR000522">
    <property type="entry name" value="ABC_transptr_permease_BtuC"/>
</dbReference>
<keyword evidence="6 8" id="KW-1133">Transmembrane helix</keyword>
<keyword evidence="5 8" id="KW-0812">Transmembrane</keyword>
<evidence type="ECO:0000313" key="9">
    <source>
        <dbReference type="EMBL" id="QGM96715.1"/>
    </source>
</evidence>
<dbReference type="PANTHER" id="PTHR30472:SF25">
    <property type="entry name" value="ABC TRANSPORTER PERMEASE PROTEIN MJ0876-RELATED"/>
    <property type="match status" value="1"/>
</dbReference>
<protein>
    <submittedName>
        <fullName evidence="9">Iron ABC transporter permease</fullName>
    </submittedName>
</protein>